<feature type="region of interest" description="Disordered" evidence="2">
    <location>
        <begin position="1145"/>
        <end position="1207"/>
    </location>
</feature>
<feature type="transmembrane region" description="Helical" evidence="3">
    <location>
        <begin position="443"/>
        <end position="463"/>
    </location>
</feature>
<name>A0A6S7GB43_PARCT</name>
<feature type="transmembrane region" description="Helical" evidence="3">
    <location>
        <begin position="636"/>
        <end position="655"/>
    </location>
</feature>
<gene>
    <name evidence="4" type="ORF">PACLA_8A026487</name>
</gene>
<dbReference type="SUPFAM" id="SSF49785">
    <property type="entry name" value="Galactose-binding domain-like"/>
    <property type="match status" value="1"/>
</dbReference>
<dbReference type="Pfam" id="PF00754">
    <property type="entry name" value="F5_F8_type_C"/>
    <property type="match status" value="1"/>
</dbReference>
<dbReference type="Gene3D" id="2.60.120.260">
    <property type="entry name" value="Galactose-binding domain-like"/>
    <property type="match status" value="1"/>
</dbReference>
<feature type="compositionally biased region" description="Basic and acidic residues" evidence="2">
    <location>
        <begin position="298"/>
        <end position="307"/>
    </location>
</feature>
<dbReference type="PROSITE" id="PS50022">
    <property type="entry name" value="FA58C_3"/>
    <property type="match status" value="1"/>
</dbReference>
<dbReference type="Proteomes" id="UP001152795">
    <property type="component" value="Unassembled WGS sequence"/>
</dbReference>
<feature type="compositionally biased region" description="Basic and acidic residues" evidence="2">
    <location>
        <begin position="1145"/>
        <end position="1196"/>
    </location>
</feature>
<keyword evidence="3" id="KW-1133">Transmembrane helix</keyword>
<dbReference type="InterPro" id="IPR000421">
    <property type="entry name" value="FA58C"/>
</dbReference>
<keyword evidence="5" id="KW-1185">Reference proteome</keyword>
<feature type="compositionally biased region" description="Basic and acidic residues" evidence="2">
    <location>
        <begin position="1094"/>
        <end position="1123"/>
    </location>
</feature>
<dbReference type="GO" id="GO:0016567">
    <property type="term" value="P:protein ubiquitination"/>
    <property type="evidence" value="ECO:0007669"/>
    <property type="project" value="UniProtKB-UniPathway"/>
</dbReference>
<feature type="region of interest" description="Disordered" evidence="2">
    <location>
        <begin position="1087"/>
        <end position="1123"/>
    </location>
</feature>
<accession>A0A6S7GB43</accession>
<feature type="transmembrane region" description="Helical" evidence="3">
    <location>
        <begin position="690"/>
        <end position="709"/>
    </location>
</feature>
<feature type="transmembrane region" description="Helical" evidence="3">
    <location>
        <begin position="661"/>
        <end position="678"/>
    </location>
</feature>
<proteinExistence type="predicted"/>
<evidence type="ECO:0000256" key="3">
    <source>
        <dbReference type="SAM" id="Phobius"/>
    </source>
</evidence>
<feature type="transmembrane region" description="Helical" evidence="3">
    <location>
        <begin position="211"/>
        <end position="229"/>
    </location>
</feature>
<dbReference type="InterPro" id="IPR008979">
    <property type="entry name" value="Galactose-bd-like_sf"/>
</dbReference>
<feature type="coiled-coil region" evidence="1">
    <location>
        <begin position="20"/>
        <end position="110"/>
    </location>
</feature>
<sequence>MTLNDKKLSEDIEQKFWSDEERYVEEIRAIELSREKLKHENESLREDVEALEGVRQKLEEKTREVEDLKTELEDVTQAKKEEKDMMRKLIAEGEEVIAMYQNEVQQLKGKLIHEPAIDFKRGVSGSVEEMRRLIELEYNIGKEKNYQNDQEIEEECLKIMQGSDKKPKDKILGKNTGQMNTKQDGIWTYSWLSLIVILISIPVLFTQFPTHVVMTCVLLYLSTLGYLIWKKTGGCKKILKPGEANDALSKAVSDIYEENQSLRKTVEQLIVRVASETVEKNELAKKTGTSGMTAQDSGARDLGRDSRAASGLGQELAEKAKMIETLTEMRKKLTEEGKQLKAKLRANEGVVQQKDKVIKKLEQKLRDLMDGEGVDLSTEKILQEIRQDDEQKDAKKRAALERFQELTVTVMRNAKGEKTLGGMFVVFVTVGVVFLGVRQSSLLLGSSVLALLCIVMALVFWFIMKSRNEVAKLAEELNLEAERSLESSKEIQELSTLVEKHLEVVTKQKRAISALERQLKVEHGRNENQKLIIAKLTWTIQEGKDIENLLGRSGSYRGQDKKALEHALKTMAENHVKEKIDLFKTMRAHLAEDDVDNEEKRWILQDLKQATRDITAALPSVPQKLNGCKVKELKRFWRVGAVFASCFLAFLWLFYAEYFTLSLLPLIGCAAYVVLKKTGTECDRSCDMKIRRLVLDVLFVCIAISTISLVHSNGYIQQMAFVIVLAMAGGRMLVKKLVMSDESVLSQQKSQEIEELRERVGEEVRRQERMAEQMETWKRLLEVERSYNKESDDVITEVREMEQRTQREVRREIERLRKEKRERLKHIEELEKELKKSTTHCSKQRRQMEELNRVIKELEKKQKQGSREVDVLKELNKYEKEELSVALDEKKKSREEMMKNVQKEKEKVKHETTSKMNHEKKELVQKVTELEEKLSEERKIAKDFLDQVDSELVKNEKMNGEIAEMKSLMEHERETREDLRKRFQEINKIRQDREKVLLDQIDDLQNQMAKQKKTLESITQELEDNTDSSKKEKSQSLYDIQEKQILELQKRLSMATKTIDELRQQEKSTMKDMQDLRDRQGKLLKDMGTLQDKSGQDHRTIQRKQKEIKDLKSSLDKLSRENERMGKKLESAWLESSLGARVVKAEVVNEDKEGHGDDRRGQDGGRRGQDEGRRGQDEGRRGQDEGKNEPAMKTENEATVVNEGLDTSRSEDIAVAKLAEVSENEDYIKENKENNKRGVPADFENKDTQGILYWLGTSGDTEEWKNAAEAGLVKITRSSYGHGKASDVADRKGSWCSTSNKANQWWKIDFGDKRSILPSAYTLQHGWSGVSGAVRNWVLEGSRDGKVWHILRNHVNDETLDKGYAAATWKIDDVNTPYRYLRVRQTGKNEAGKDSLRLSGFEVYGQLVLND</sequence>
<comment type="caution">
    <text evidence="4">The sequence shown here is derived from an EMBL/GenBank/DDBJ whole genome shotgun (WGS) entry which is preliminary data.</text>
</comment>
<dbReference type="EMBL" id="CACRXK020000517">
    <property type="protein sequence ID" value="CAB3982571.1"/>
    <property type="molecule type" value="Genomic_DNA"/>
</dbReference>
<protein>
    <submittedName>
        <fullName evidence="4">Uncharacterized protein</fullName>
    </submittedName>
</protein>
<feature type="region of interest" description="Disordered" evidence="2">
    <location>
        <begin position="282"/>
        <end position="314"/>
    </location>
</feature>
<feature type="compositionally biased region" description="Polar residues" evidence="2">
    <location>
        <begin position="287"/>
        <end position="296"/>
    </location>
</feature>
<feature type="coiled-coil region" evidence="1">
    <location>
        <begin position="746"/>
        <end position="773"/>
    </location>
</feature>
<feature type="coiled-coil region" evidence="1">
    <location>
        <begin position="463"/>
        <end position="518"/>
    </location>
</feature>
<feature type="coiled-coil region" evidence="1">
    <location>
        <begin position="316"/>
        <end position="371"/>
    </location>
</feature>
<keyword evidence="3" id="KW-0472">Membrane</keyword>
<reference evidence="4" key="1">
    <citation type="submission" date="2020-04" db="EMBL/GenBank/DDBJ databases">
        <authorList>
            <person name="Alioto T."/>
            <person name="Alioto T."/>
            <person name="Gomez Garrido J."/>
        </authorList>
    </citation>
    <scope>NUCLEOTIDE SEQUENCE</scope>
    <source>
        <strain evidence="4">A484AB</strain>
    </source>
</reference>
<feature type="transmembrane region" description="Helical" evidence="3">
    <location>
        <begin position="186"/>
        <end position="205"/>
    </location>
</feature>
<dbReference type="OrthoDB" id="1482944at2759"/>
<evidence type="ECO:0000313" key="4">
    <source>
        <dbReference type="EMBL" id="CAB3982571.1"/>
    </source>
</evidence>
<evidence type="ECO:0000313" key="5">
    <source>
        <dbReference type="Proteomes" id="UP001152795"/>
    </source>
</evidence>
<evidence type="ECO:0000256" key="1">
    <source>
        <dbReference type="SAM" id="Coils"/>
    </source>
</evidence>
<dbReference type="PANTHER" id="PTHR47457">
    <property type="entry name" value="OS05G0345500 PROTEIN"/>
    <property type="match status" value="1"/>
</dbReference>
<dbReference type="PANTHER" id="PTHR47457:SF1">
    <property type="entry name" value="BTB DOMAIN-CONTAINING PROTEIN-RELATED"/>
    <property type="match status" value="1"/>
</dbReference>
<evidence type="ECO:0000256" key="2">
    <source>
        <dbReference type="SAM" id="MobiDB-lite"/>
    </source>
</evidence>
<keyword evidence="1" id="KW-0175">Coiled coil</keyword>
<feature type="transmembrane region" description="Helical" evidence="3">
    <location>
        <begin position="420"/>
        <end position="437"/>
    </location>
</feature>
<keyword evidence="3" id="KW-0812">Transmembrane</keyword>
<dbReference type="UniPathway" id="UPA00143"/>
<organism evidence="4 5">
    <name type="scientific">Paramuricea clavata</name>
    <name type="common">Red gorgonian</name>
    <name type="synonym">Violescent sea-whip</name>
    <dbReference type="NCBI Taxonomy" id="317549"/>
    <lineage>
        <taxon>Eukaryota</taxon>
        <taxon>Metazoa</taxon>
        <taxon>Cnidaria</taxon>
        <taxon>Anthozoa</taxon>
        <taxon>Octocorallia</taxon>
        <taxon>Malacalcyonacea</taxon>
        <taxon>Plexauridae</taxon>
        <taxon>Paramuricea</taxon>
    </lineage>
</organism>